<feature type="region of interest" description="Disordered" evidence="9">
    <location>
        <begin position="154"/>
        <end position="178"/>
    </location>
</feature>
<evidence type="ECO:0000313" key="11">
    <source>
        <dbReference type="EMBL" id="KAF2582969.1"/>
    </source>
</evidence>
<dbReference type="FunFam" id="1.10.10.60:FF:000083">
    <property type="entry name" value="BEL1-like homeodomain protein 4"/>
    <property type="match status" value="1"/>
</dbReference>
<dbReference type="Proteomes" id="UP000712281">
    <property type="component" value="Unassembled WGS sequence"/>
</dbReference>
<dbReference type="GO" id="GO:0003677">
    <property type="term" value="F:DNA binding"/>
    <property type="evidence" value="ECO:0007669"/>
    <property type="project" value="UniProtKB-UniRule"/>
</dbReference>
<evidence type="ECO:0000256" key="6">
    <source>
        <dbReference type="ARBA" id="ARBA00023163"/>
    </source>
</evidence>
<dbReference type="InterPro" id="IPR006563">
    <property type="entry name" value="POX_dom"/>
</dbReference>
<dbReference type="CDD" id="cd00086">
    <property type="entry name" value="homeodomain"/>
    <property type="match status" value="1"/>
</dbReference>
<feature type="DNA-binding region" description="Homeobox" evidence="8">
    <location>
        <begin position="299"/>
        <end position="361"/>
    </location>
</feature>
<proteinExistence type="inferred from homology"/>
<comment type="caution">
    <text evidence="11">The sequence shown here is derived from an EMBL/GenBank/DDBJ whole genome shotgun (WGS) entry which is preliminary data.</text>
</comment>
<evidence type="ECO:0000256" key="9">
    <source>
        <dbReference type="SAM" id="MobiDB-lite"/>
    </source>
</evidence>
<sequence>MFETFTDGLQTALLTSVENALTTALQNLRNRLAVQSQQAIFMEINSKDDLCGEYREIIGDPIFDIYDDDNHIQDLSNELNVQDQEAEYLKFSSEKRVQIFNKINSKDVYGHEKQNMNGVSWKEDCLGFLSYQDMAAQELLDEAVNVKKALKQFQPEGDKTEEDKEKNLQESITNPDLPQAERQELQNKLSKLLSILDEVDRRYKQYYHQMQIVVSSFDVIAGCGAAKPYTALALQTISRHFRCLRDAISGQILVIRRSLGGEHDGLDGRGVGISRLRNVDQKVRQQRALQRLGVMQPHAWRPQRGLPDSSVLILRAWLFEHFLHPYPKDSDKIMLARQTGLSRGQVSNWFINARVRLWKPMVEEMYKEEFTDALEENVTNLSSGNNRPETTESQEQQLVSSSNNGGASTSAVARGGEDQLMMVTEMTRNGSGGMSLTLGIPDNYENSFQYLNSGNGQHRLGSSQLLQDFVA</sequence>
<keyword evidence="6" id="KW-0804">Transcription</keyword>
<evidence type="ECO:0000256" key="2">
    <source>
        <dbReference type="ARBA" id="ARBA00006454"/>
    </source>
</evidence>
<comment type="similarity">
    <text evidence="2">Belongs to the TALE/BELL homeobox family.</text>
</comment>
<name>A0A8S9JMN8_BRACR</name>
<feature type="compositionally biased region" description="Basic and acidic residues" evidence="9">
    <location>
        <begin position="156"/>
        <end position="168"/>
    </location>
</feature>
<keyword evidence="4 8" id="KW-0238">DNA-binding</keyword>
<evidence type="ECO:0000256" key="5">
    <source>
        <dbReference type="ARBA" id="ARBA00023155"/>
    </source>
</evidence>
<gene>
    <name evidence="11" type="ORF">F2Q68_00003663</name>
</gene>
<evidence type="ECO:0000256" key="3">
    <source>
        <dbReference type="ARBA" id="ARBA00023015"/>
    </source>
</evidence>
<dbReference type="EMBL" id="QGKW02001660">
    <property type="protein sequence ID" value="KAF2582969.1"/>
    <property type="molecule type" value="Genomic_DNA"/>
</dbReference>
<dbReference type="PROSITE" id="PS50071">
    <property type="entry name" value="HOMEOBOX_2"/>
    <property type="match status" value="1"/>
</dbReference>
<keyword evidence="5 8" id="KW-0371">Homeobox</keyword>
<feature type="compositionally biased region" description="Polar residues" evidence="9">
    <location>
        <begin position="378"/>
        <end position="398"/>
    </location>
</feature>
<evidence type="ECO:0000256" key="7">
    <source>
        <dbReference type="ARBA" id="ARBA00023242"/>
    </source>
</evidence>
<organism evidence="11 12">
    <name type="scientific">Brassica cretica</name>
    <name type="common">Mustard</name>
    <dbReference type="NCBI Taxonomy" id="69181"/>
    <lineage>
        <taxon>Eukaryota</taxon>
        <taxon>Viridiplantae</taxon>
        <taxon>Streptophyta</taxon>
        <taxon>Embryophyta</taxon>
        <taxon>Tracheophyta</taxon>
        <taxon>Spermatophyta</taxon>
        <taxon>Magnoliopsida</taxon>
        <taxon>eudicotyledons</taxon>
        <taxon>Gunneridae</taxon>
        <taxon>Pentapetalae</taxon>
        <taxon>rosids</taxon>
        <taxon>malvids</taxon>
        <taxon>Brassicales</taxon>
        <taxon>Brassicaceae</taxon>
        <taxon>Brassiceae</taxon>
        <taxon>Brassica</taxon>
    </lineage>
</organism>
<evidence type="ECO:0000313" key="12">
    <source>
        <dbReference type="Proteomes" id="UP000712281"/>
    </source>
</evidence>
<accession>A0A8S9JMN8</accession>
<keyword evidence="3" id="KW-0805">Transcription regulation</keyword>
<feature type="region of interest" description="Disordered" evidence="9">
    <location>
        <begin position="378"/>
        <end position="418"/>
    </location>
</feature>
<dbReference type="SMART" id="SM00389">
    <property type="entry name" value="HOX"/>
    <property type="match status" value="1"/>
</dbReference>
<dbReference type="InterPro" id="IPR001356">
    <property type="entry name" value="HD"/>
</dbReference>
<evidence type="ECO:0000256" key="8">
    <source>
        <dbReference type="PROSITE-ProRule" id="PRU00108"/>
    </source>
</evidence>
<comment type="subcellular location">
    <subcellularLocation>
        <location evidence="1 8">Nucleus</location>
    </subcellularLocation>
</comment>
<dbReference type="InterPro" id="IPR050224">
    <property type="entry name" value="TALE_homeobox"/>
</dbReference>
<dbReference type="Pfam" id="PF07526">
    <property type="entry name" value="POX"/>
    <property type="match status" value="1"/>
</dbReference>
<dbReference type="InterPro" id="IPR008422">
    <property type="entry name" value="KN_HD"/>
</dbReference>
<evidence type="ECO:0000256" key="1">
    <source>
        <dbReference type="ARBA" id="ARBA00004123"/>
    </source>
</evidence>
<dbReference type="PANTHER" id="PTHR11850">
    <property type="entry name" value="HOMEOBOX PROTEIN TRANSCRIPTION FACTORS"/>
    <property type="match status" value="1"/>
</dbReference>
<dbReference type="SUPFAM" id="SSF46689">
    <property type="entry name" value="Homeodomain-like"/>
    <property type="match status" value="1"/>
</dbReference>
<feature type="domain" description="Homeobox" evidence="10">
    <location>
        <begin position="297"/>
        <end position="360"/>
    </location>
</feature>
<dbReference type="Gene3D" id="1.10.10.60">
    <property type="entry name" value="Homeodomain-like"/>
    <property type="match status" value="1"/>
</dbReference>
<evidence type="ECO:0000259" key="10">
    <source>
        <dbReference type="PROSITE" id="PS50071"/>
    </source>
</evidence>
<dbReference type="AlphaFoldDB" id="A0A8S9JMN8"/>
<dbReference type="SMART" id="SM00574">
    <property type="entry name" value="POX"/>
    <property type="match status" value="1"/>
</dbReference>
<dbReference type="GO" id="GO:0006355">
    <property type="term" value="P:regulation of DNA-templated transcription"/>
    <property type="evidence" value="ECO:0007669"/>
    <property type="project" value="InterPro"/>
</dbReference>
<dbReference type="Pfam" id="PF05920">
    <property type="entry name" value="Homeobox_KN"/>
    <property type="match status" value="1"/>
</dbReference>
<keyword evidence="7 8" id="KW-0539">Nucleus</keyword>
<dbReference type="GO" id="GO:0005634">
    <property type="term" value="C:nucleus"/>
    <property type="evidence" value="ECO:0007669"/>
    <property type="project" value="UniProtKB-SubCell"/>
</dbReference>
<dbReference type="InterPro" id="IPR009057">
    <property type="entry name" value="Homeodomain-like_sf"/>
</dbReference>
<feature type="compositionally biased region" description="Low complexity" evidence="9">
    <location>
        <begin position="399"/>
        <end position="412"/>
    </location>
</feature>
<protein>
    <recommendedName>
        <fullName evidence="10">Homeobox domain-containing protein</fullName>
    </recommendedName>
</protein>
<evidence type="ECO:0000256" key="4">
    <source>
        <dbReference type="ARBA" id="ARBA00023125"/>
    </source>
</evidence>
<reference evidence="11" key="1">
    <citation type="submission" date="2019-12" db="EMBL/GenBank/DDBJ databases">
        <title>Genome sequencing and annotation of Brassica cretica.</title>
        <authorList>
            <person name="Studholme D.J."/>
            <person name="Sarris P.F."/>
        </authorList>
    </citation>
    <scope>NUCLEOTIDE SEQUENCE</scope>
    <source>
        <strain evidence="11">PFS-001/15</strain>
        <tissue evidence="11">Leaf</tissue>
    </source>
</reference>